<keyword evidence="1" id="KW-0472">Membrane</keyword>
<organism evidence="2 3">
    <name type="scientific">Immersiella caudata</name>
    <dbReference type="NCBI Taxonomy" id="314043"/>
    <lineage>
        <taxon>Eukaryota</taxon>
        <taxon>Fungi</taxon>
        <taxon>Dikarya</taxon>
        <taxon>Ascomycota</taxon>
        <taxon>Pezizomycotina</taxon>
        <taxon>Sordariomycetes</taxon>
        <taxon>Sordariomycetidae</taxon>
        <taxon>Sordariales</taxon>
        <taxon>Lasiosphaeriaceae</taxon>
        <taxon>Immersiella</taxon>
    </lineage>
</organism>
<evidence type="ECO:0000313" key="2">
    <source>
        <dbReference type="EMBL" id="KAK0614012.1"/>
    </source>
</evidence>
<reference evidence="2" key="1">
    <citation type="submission" date="2023-06" db="EMBL/GenBank/DDBJ databases">
        <title>Genome-scale phylogeny and comparative genomics of the fungal order Sordariales.</title>
        <authorList>
            <consortium name="Lawrence Berkeley National Laboratory"/>
            <person name="Hensen N."/>
            <person name="Bonometti L."/>
            <person name="Westerberg I."/>
            <person name="Brannstrom I.O."/>
            <person name="Guillou S."/>
            <person name="Cros-Aarteil S."/>
            <person name="Calhoun S."/>
            <person name="Haridas S."/>
            <person name="Kuo A."/>
            <person name="Mondo S."/>
            <person name="Pangilinan J."/>
            <person name="Riley R."/>
            <person name="Labutti K."/>
            <person name="Andreopoulos B."/>
            <person name="Lipzen A."/>
            <person name="Chen C."/>
            <person name="Yanf M."/>
            <person name="Daum C."/>
            <person name="Ng V."/>
            <person name="Clum A."/>
            <person name="Steindorff A."/>
            <person name="Ohm R."/>
            <person name="Martin F."/>
            <person name="Silar P."/>
            <person name="Natvig D."/>
            <person name="Lalanne C."/>
            <person name="Gautier V."/>
            <person name="Ament-Velasquez S.L."/>
            <person name="Kruys A."/>
            <person name="Hutchinson M.I."/>
            <person name="Powell A.J."/>
            <person name="Barry K."/>
            <person name="Miller A.N."/>
            <person name="Grigoriev I.V."/>
            <person name="Debuchy R."/>
            <person name="Gladieux P."/>
            <person name="Thoren M.H."/>
            <person name="Johannesson H."/>
        </authorList>
    </citation>
    <scope>NUCLEOTIDE SEQUENCE</scope>
    <source>
        <strain evidence="2">CBS 606.72</strain>
    </source>
</reference>
<dbReference type="EMBL" id="JAULSU010000006">
    <property type="protein sequence ID" value="KAK0614012.1"/>
    <property type="molecule type" value="Genomic_DNA"/>
</dbReference>
<dbReference type="Proteomes" id="UP001175000">
    <property type="component" value="Unassembled WGS sequence"/>
</dbReference>
<keyword evidence="3" id="KW-1185">Reference proteome</keyword>
<protein>
    <submittedName>
        <fullName evidence="2">Uncharacterized protein</fullName>
    </submittedName>
</protein>
<evidence type="ECO:0000256" key="1">
    <source>
        <dbReference type="SAM" id="Phobius"/>
    </source>
</evidence>
<sequence>MAPLPRRAIVVAPRDGNASSTGLSTSDIIGIAVGVPSAVIALAAAIIALLAWKRPTGFAASMKDAILRQRKQTGSNWNSNVMYGGKQTVGTLNFESVGACRVPSSGGGRLERTPGHAVHMGDNINSNVLHDGAVHEVRSMTFGTRGPTG</sequence>
<comment type="caution">
    <text evidence="2">The sequence shown here is derived from an EMBL/GenBank/DDBJ whole genome shotgun (WGS) entry which is preliminary data.</text>
</comment>
<accession>A0AA39WEP1</accession>
<gene>
    <name evidence="2" type="ORF">B0T14DRAFT_539645</name>
</gene>
<dbReference type="AlphaFoldDB" id="A0AA39WEP1"/>
<feature type="transmembrane region" description="Helical" evidence="1">
    <location>
        <begin position="28"/>
        <end position="52"/>
    </location>
</feature>
<keyword evidence="1" id="KW-1133">Transmembrane helix</keyword>
<evidence type="ECO:0000313" key="3">
    <source>
        <dbReference type="Proteomes" id="UP001175000"/>
    </source>
</evidence>
<keyword evidence="1" id="KW-0812">Transmembrane</keyword>
<name>A0AA39WEP1_9PEZI</name>
<proteinExistence type="predicted"/>